<evidence type="ECO:0000313" key="4">
    <source>
        <dbReference type="Proteomes" id="UP000264310"/>
    </source>
</evidence>
<dbReference type="PANTHER" id="PTHR33490:SF12">
    <property type="entry name" value="BLL5557 PROTEIN"/>
    <property type="match status" value="1"/>
</dbReference>
<evidence type="ECO:0000259" key="2">
    <source>
        <dbReference type="SMART" id="SM00460"/>
    </source>
</evidence>
<dbReference type="InterPro" id="IPR038765">
    <property type="entry name" value="Papain-like_cys_pep_sf"/>
</dbReference>
<dbReference type="Pfam" id="PF01841">
    <property type="entry name" value="Transglut_core"/>
    <property type="match status" value="1"/>
</dbReference>
<protein>
    <submittedName>
        <fullName evidence="3">Transglutaminase family protein</fullName>
    </submittedName>
</protein>
<dbReference type="AlphaFoldDB" id="A0A371X7C5"/>
<sequence>MRLRVEADLRYWLPGPSDVLLAIEAAPTEEQTLLDDGLVVNALGPLTTVPGDDGIGRRTWLRADGEFVANYRGTFEVEREVDQLARLAVTPRHELPAAVIPYLWPSRFCQSDLFVSFVEREFRGLEGGALIAAMASWIGSHIDYTIGSSHGRTSAVDTFVARQGVCRDYAHVMAAFTRAAGIPARLVSAYAWKLEPQDFHAVVDVWLDGRWRLVDASGLAPTEGLVRIAVGRDATDISFMTVFGSAEFVAQDVRVTRLEEDASPSCGATRPDAADEKAAPSSAAPAQ</sequence>
<dbReference type="SMART" id="SM00460">
    <property type="entry name" value="TGc"/>
    <property type="match status" value="1"/>
</dbReference>
<dbReference type="OrthoDB" id="5438043at2"/>
<proteinExistence type="predicted"/>
<feature type="region of interest" description="Disordered" evidence="1">
    <location>
        <begin position="260"/>
        <end position="287"/>
    </location>
</feature>
<keyword evidence="4" id="KW-1185">Reference proteome</keyword>
<dbReference type="Proteomes" id="UP000264310">
    <property type="component" value="Unassembled WGS sequence"/>
</dbReference>
<dbReference type="EMBL" id="QURL01000002">
    <property type="protein sequence ID" value="RFC64964.1"/>
    <property type="molecule type" value="Genomic_DNA"/>
</dbReference>
<dbReference type="Gene3D" id="2.60.40.2250">
    <property type="match status" value="1"/>
</dbReference>
<feature type="domain" description="Transglutaminase-like" evidence="2">
    <location>
        <begin position="158"/>
        <end position="218"/>
    </location>
</feature>
<dbReference type="SUPFAM" id="SSF54001">
    <property type="entry name" value="Cysteine proteinases"/>
    <property type="match status" value="1"/>
</dbReference>
<evidence type="ECO:0000313" key="3">
    <source>
        <dbReference type="EMBL" id="RFC64964.1"/>
    </source>
</evidence>
<evidence type="ECO:0000256" key="1">
    <source>
        <dbReference type="SAM" id="MobiDB-lite"/>
    </source>
</evidence>
<organism evidence="3 4">
    <name type="scientific">Fulvimarina endophytica</name>
    <dbReference type="NCBI Taxonomy" id="2293836"/>
    <lineage>
        <taxon>Bacteria</taxon>
        <taxon>Pseudomonadati</taxon>
        <taxon>Pseudomonadota</taxon>
        <taxon>Alphaproteobacteria</taxon>
        <taxon>Hyphomicrobiales</taxon>
        <taxon>Aurantimonadaceae</taxon>
        <taxon>Fulvimarina</taxon>
    </lineage>
</organism>
<dbReference type="InterPro" id="IPR002931">
    <property type="entry name" value="Transglutaminase-like"/>
</dbReference>
<gene>
    <name evidence="3" type="ORF">DYI37_03595</name>
</gene>
<reference evidence="3 4" key="1">
    <citation type="submission" date="2018-08" db="EMBL/GenBank/DDBJ databases">
        <title>Fulvimarina sp. 85, whole genome shotgun sequence.</title>
        <authorList>
            <person name="Tuo L."/>
        </authorList>
    </citation>
    <scope>NUCLEOTIDE SEQUENCE [LARGE SCALE GENOMIC DNA]</scope>
    <source>
        <strain evidence="3 4">85</strain>
    </source>
</reference>
<name>A0A371X7C5_9HYPH</name>
<dbReference type="Gene3D" id="3.10.620.30">
    <property type="match status" value="1"/>
</dbReference>
<accession>A0A371X7C5</accession>
<dbReference type="PANTHER" id="PTHR33490">
    <property type="entry name" value="BLR5614 PROTEIN-RELATED"/>
    <property type="match status" value="1"/>
</dbReference>
<dbReference type="RefSeq" id="WP_116681862.1">
    <property type="nucleotide sequence ID" value="NZ_QURL01000002.1"/>
</dbReference>
<comment type="caution">
    <text evidence="3">The sequence shown here is derived from an EMBL/GenBank/DDBJ whole genome shotgun (WGS) entry which is preliminary data.</text>
</comment>